<dbReference type="Proteomes" id="UP000692954">
    <property type="component" value="Unassembled WGS sequence"/>
</dbReference>
<gene>
    <name evidence="1" type="ORF">PSON_ATCC_30995.1.T0340140</name>
</gene>
<evidence type="ECO:0000313" key="2">
    <source>
        <dbReference type="Proteomes" id="UP000692954"/>
    </source>
</evidence>
<evidence type="ECO:0000313" key="1">
    <source>
        <dbReference type="EMBL" id="CAD8076024.1"/>
    </source>
</evidence>
<reference evidence="1" key="1">
    <citation type="submission" date="2021-01" db="EMBL/GenBank/DDBJ databases">
        <authorList>
            <consortium name="Genoscope - CEA"/>
            <person name="William W."/>
        </authorList>
    </citation>
    <scope>NUCLEOTIDE SEQUENCE</scope>
</reference>
<dbReference type="EMBL" id="CAJJDN010000034">
    <property type="protein sequence ID" value="CAD8076024.1"/>
    <property type="molecule type" value="Genomic_DNA"/>
</dbReference>
<name>A0A8S1MMB0_9CILI</name>
<comment type="caution">
    <text evidence="1">The sequence shown here is derived from an EMBL/GenBank/DDBJ whole genome shotgun (WGS) entry which is preliminary data.</text>
</comment>
<protein>
    <submittedName>
        <fullName evidence="1">Uncharacterized protein</fullName>
    </submittedName>
</protein>
<accession>A0A8S1MMB0</accession>
<dbReference type="AlphaFoldDB" id="A0A8S1MMB0"/>
<sequence>MKKKEIINKFSLELSDIFWKQVENQSLNEIIKLIFESPFTKIAKPFDLQKKKQIKKPTLFEISTVQNISQPKINRYQNTNDATLKFIFYSKIEAISLQKHPELDQDLLKLVGKKILIPPGTEIFRSIIMLKQFSLINDYNQLL</sequence>
<proteinExistence type="predicted"/>
<organism evidence="1 2">
    <name type="scientific">Paramecium sonneborni</name>
    <dbReference type="NCBI Taxonomy" id="65129"/>
    <lineage>
        <taxon>Eukaryota</taxon>
        <taxon>Sar</taxon>
        <taxon>Alveolata</taxon>
        <taxon>Ciliophora</taxon>
        <taxon>Intramacronucleata</taxon>
        <taxon>Oligohymenophorea</taxon>
        <taxon>Peniculida</taxon>
        <taxon>Parameciidae</taxon>
        <taxon>Paramecium</taxon>
    </lineage>
</organism>
<keyword evidence="2" id="KW-1185">Reference proteome</keyword>